<dbReference type="EMBL" id="JBHTLX010000034">
    <property type="protein sequence ID" value="MFD1251207.1"/>
    <property type="molecule type" value="Genomic_DNA"/>
</dbReference>
<sequence length="137" mass="15060">MLAAGQRLTEPELFRSASRQGRRAGSRTLVVHLLLADEQQVVGMSGGVHEQPHEQPNERPARVGFVVSKAVGGAVVRNRVKRRLRHLMRERMLAFPPEAVLVVRAQPAAADASYPTLARELDRCLDRVRAGGPEAAR</sequence>
<dbReference type="InterPro" id="IPR014721">
    <property type="entry name" value="Ribsml_uS5_D2-typ_fold_subgr"/>
</dbReference>
<evidence type="ECO:0000256" key="6">
    <source>
        <dbReference type="ARBA" id="ARBA00022884"/>
    </source>
</evidence>
<dbReference type="PANTHER" id="PTHR33992:SF1">
    <property type="entry name" value="RIBONUCLEASE P PROTEIN COMPONENT"/>
    <property type="match status" value="1"/>
</dbReference>
<accession>A0ABW3WAD5</accession>
<keyword evidence="2 7" id="KW-0819">tRNA processing</keyword>
<dbReference type="InterPro" id="IPR000100">
    <property type="entry name" value="RNase_P"/>
</dbReference>
<evidence type="ECO:0000256" key="4">
    <source>
        <dbReference type="ARBA" id="ARBA00022759"/>
    </source>
</evidence>
<name>A0ABW3WAD5_9ACTN</name>
<evidence type="ECO:0000256" key="2">
    <source>
        <dbReference type="ARBA" id="ARBA00022694"/>
    </source>
</evidence>
<dbReference type="InterPro" id="IPR020568">
    <property type="entry name" value="Ribosomal_Su5_D2-typ_SF"/>
</dbReference>
<dbReference type="Pfam" id="PF00825">
    <property type="entry name" value="Ribonuclease_P"/>
    <property type="match status" value="1"/>
</dbReference>
<gene>
    <name evidence="7 9" type="primary">rnpA</name>
    <name evidence="9" type="ORF">ACFQ3F_25695</name>
</gene>
<keyword evidence="6 7" id="KW-0694">RNA-binding</keyword>
<comment type="subunit">
    <text evidence="7">Consists of a catalytic RNA component (M1 or rnpB) and a protein subunit.</text>
</comment>
<reference evidence="10" key="1">
    <citation type="journal article" date="2019" name="Int. J. Syst. Evol. Microbiol.">
        <title>The Global Catalogue of Microorganisms (GCM) 10K type strain sequencing project: providing services to taxonomists for standard genome sequencing and annotation.</title>
        <authorList>
            <consortium name="The Broad Institute Genomics Platform"/>
            <consortium name="The Broad Institute Genome Sequencing Center for Infectious Disease"/>
            <person name="Wu L."/>
            <person name="Ma J."/>
        </authorList>
    </citation>
    <scope>NUCLEOTIDE SEQUENCE [LARGE SCALE GENOMIC DNA]</scope>
    <source>
        <strain evidence="10">CCUG 52478</strain>
    </source>
</reference>
<organism evidence="9 10">
    <name type="scientific">Nocardioides ginsengisoli</name>
    <dbReference type="NCBI Taxonomy" id="363868"/>
    <lineage>
        <taxon>Bacteria</taxon>
        <taxon>Bacillati</taxon>
        <taxon>Actinomycetota</taxon>
        <taxon>Actinomycetes</taxon>
        <taxon>Propionibacteriales</taxon>
        <taxon>Nocardioidaceae</taxon>
        <taxon>Nocardioides</taxon>
    </lineage>
</organism>
<dbReference type="Proteomes" id="UP001597229">
    <property type="component" value="Unassembled WGS sequence"/>
</dbReference>
<dbReference type="EC" id="3.1.26.5" evidence="7 8"/>
<comment type="catalytic activity">
    <reaction evidence="7">
        <text>Endonucleolytic cleavage of RNA, removing 5'-extranucleotides from tRNA precursor.</text>
        <dbReference type="EC" id="3.1.26.5"/>
    </reaction>
</comment>
<comment type="similarity">
    <text evidence="7">Belongs to the RnpA family.</text>
</comment>
<evidence type="ECO:0000313" key="10">
    <source>
        <dbReference type="Proteomes" id="UP001597229"/>
    </source>
</evidence>
<evidence type="ECO:0000256" key="8">
    <source>
        <dbReference type="NCBIfam" id="TIGR00188"/>
    </source>
</evidence>
<evidence type="ECO:0000256" key="1">
    <source>
        <dbReference type="ARBA" id="ARBA00002663"/>
    </source>
</evidence>
<proteinExistence type="inferred from homology"/>
<dbReference type="PANTHER" id="PTHR33992">
    <property type="entry name" value="RIBONUCLEASE P PROTEIN COMPONENT"/>
    <property type="match status" value="1"/>
</dbReference>
<dbReference type="Gene3D" id="3.30.230.10">
    <property type="match status" value="1"/>
</dbReference>
<dbReference type="InterPro" id="IPR020539">
    <property type="entry name" value="RNase_P_CS"/>
</dbReference>
<comment type="function">
    <text evidence="1 7">RNaseP catalyzes the removal of the 5'-leader sequence from pre-tRNA to produce the mature 5'-terminus. It can also cleave other RNA substrates such as 4.5S RNA. The protein component plays an auxiliary but essential role in vivo by binding to the 5'-leader sequence and broadening the substrate specificity of the ribozyme.</text>
</comment>
<dbReference type="NCBIfam" id="TIGR00188">
    <property type="entry name" value="rnpA"/>
    <property type="match status" value="1"/>
</dbReference>
<keyword evidence="10" id="KW-1185">Reference proteome</keyword>
<dbReference type="SUPFAM" id="SSF54211">
    <property type="entry name" value="Ribosomal protein S5 domain 2-like"/>
    <property type="match status" value="1"/>
</dbReference>
<dbReference type="HAMAP" id="MF_00227">
    <property type="entry name" value="RNase_P"/>
    <property type="match status" value="1"/>
</dbReference>
<protein>
    <recommendedName>
        <fullName evidence="7 8">Ribonuclease P protein component</fullName>
        <shortName evidence="7">RNase P protein</shortName>
        <shortName evidence="7">RNaseP protein</shortName>
        <ecNumber evidence="7 8">3.1.26.5</ecNumber>
    </recommendedName>
    <alternativeName>
        <fullName evidence="7">Protein C5</fullName>
    </alternativeName>
</protein>
<keyword evidence="5 7" id="KW-0378">Hydrolase</keyword>
<keyword evidence="3 7" id="KW-0540">Nuclease</keyword>
<evidence type="ECO:0000256" key="3">
    <source>
        <dbReference type="ARBA" id="ARBA00022722"/>
    </source>
</evidence>
<dbReference type="PROSITE" id="PS00648">
    <property type="entry name" value="RIBONUCLEASE_P"/>
    <property type="match status" value="1"/>
</dbReference>
<evidence type="ECO:0000256" key="7">
    <source>
        <dbReference type="HAMAP-Rule" id="MF_00227"/>
    </source>
</evidence>
<dbReference type="GO" id="GO:0004526">
    <property type="term" value="F:ribonuclease P activity"/>
    <property type="evidence" value="ECO:0007669"/>
    <property type="project" value="UniProtKB-EC"/>
</dbReference>
<evidence type="ECO:0000313" key="9">
    <source>
        <dbReference type="EMBL" id="MFD1251207.1"/>
    </source>
</evidence>
<evidence type="ECO:0000256" key="5">
    <source>
        <dbReference type="ARBA" id="ARBA00022801"/>
    </source>
</evidence>
<keyword evidence="4 7" id="KW-0255">Endonuclease</keyword>
<comment type="caution">
    <text evidence="9">The sequence shown here is derived from an EMBL/GenBank/DDBJ whole genome shotgun (WGS) entry which is preliminary data.</text>
</comment>
<dbReference type="RefSeq" id="WP_367920310.1">
    <property type="nucleotide sequence ID" value="NZ_BAABAC010000028.1"/>
</dbReference>